<proteinExistence type="predicted"/>
<dbReference type="STRING" id="1122949.GCA_000378725_01633"/>
<dbReference type="InterPro" id="IPR002589">
    <property type="entry name" value="Macro_dom"/>
</dbReference>
<evidence type="ECO:0000259" key="1">
    <source>
        <dbReference type="PROSITE" id="PS51154"/>
    </source>
</evidence>
<organism evidence="2 3">
    <name type="scientific">Peptoniphilus lacrimalis</name>
    <dbReference type="NCBI Taxonomy" id="33031"/>
    <lineage>
        <taxon>Bacteria</taxon>
        <taxon>Bacillati</taxon>
        <taxon>Bacillota</taxon>
        <taxon>Tissierellia</taxon>
        <taxon>Tissierellales</taxon>
        <taxon>Peptoniphilaceae</taxon>
        <taxon>Peptoniphilus</taxon>
    </lineage>
</organism>
<feature type="domain" description="Macro" evidence="1">
    <location>
        <begin position="1"/>
        <end position="163"/>
    </location>
</feature>
<dbReference type="EMBL" id="UGSZ01000001">
    <property type="protein sequence ID" value="SUB56651.1"/>
    <property type="molecule type" value="Genomic_DNA"/>
</dbReference>
<dbReference type="Proteomes" id="UP000255517">
    <property type="component" value="Unassembled WGS sequence"/>
</dbReference>
<dbReference type="RefSeq" id="WP_019035250.1">
    <property type="nucleotide sequence ID" value="NZ_UGSZ01000001.1"/>
</dbReference>
<evidence type="ECO:0000313" key="3">
    <source>
        <dbReference type="Proteomes" id="UP000255517"/>
    </source>
</evidence>
<dbReference type="OrthoDB" id="6194521at2"/>
<reference evidence="2 3" key="1">
    <citation type="submission" date="2018-06" db="EMBL/GenBank/DDBJ databases">
        <authorList>
            <consortium name="Pathogen Informatics"/>
            <person name="Doyle S."/>
        </authorList>
    </citation>
    <scope>NUCLEOTIDE SEQUENCE [LARGE SCALE GENOMIC DNA]</scope>
    <source>
        <strain evidence="2 3">NCTC13149</strain>
    </source>
</reference>
<gene>
    <name evidence="2" type="primary">ymdB_2</name>
    <name evidence="2" type="ORF">NCTC13149_00423</name>
</gene>
<sequence>MSLNIKLENLVKMDVDAIVNAANKELFPGGGVCGAIFQGAKSKSLEMDCKKLGPIKTGQAVITSAYNLPSKYIIHAVGPIYRDGLSGEEEFLRNAYINSLKLAKKHSIKSIAFPLISAGIYGYPLKEACKIAVDTIREFLKKEDMDVTIAVLDPNIYDILTKL</sequence>
<dbReference type="EC" id="3.5.1.-" evidence="2"/>
<dbReference type="SUPFAM" id="SSF52949">
    <property type="entry name" value="Macro domain-like"/>
    <property type="match status" value="1"/>
</dbReference>
<evidence type="ECO:0000313" key="2">
    <source>
        <dbReference type="EMBL" id="SUB56651.1"/>
    </source>
</evidence>
<dbReference type="AlphaFoldDB" id="A0A379C3G5"/>
<name>A0A379C3G5_9FIRM</name>
<dbReference type="InterPro" id="IPR043472">
    <property type="entry name" value="Macro_dom-like"/>
</dbReference>
<accession>A0A379C3G5</accession>
<dbReference type="CDD" id="cd02908">
    <property type="entry name" value="Macro_OAADPr_deacetylase"/>
    <property type="match status" value="1"/>
</dbReference>
<keyword evidence="2" id="KW-0378">Hydrolase</keyword>
<dbReference type="Gene3D" id="3.40.220.10">
    <property type="entry name" value="Leucine Aminopeptidase, subunit E, domain 1"/>
    <property type="match status" value="1"/>
</dbReference>
<dbReference type="PANTHER" id="PTHR11106:SF27">
    <property type="entry name" value="MACRO DOMAIN-CONTAINING PROTEIN"/>
    <property type="match status" value="1"/>
</dbReference>
<dbReference type="PANTHER" id="PTHR11106">
    <property type="entry name" value="GANGLIOSIDE INDUCED DIFFERENTIATION ASSOCIATED PROTEIN 2-RELATED"/>
    <property type="match status" value="1"/>
</dbReference>
<dbReference type="PROSITE" id="PS51154">
    <property type="entry name" value="MACRO"/>
    <property type="match status" value="1"/>
</dbReference>
<dbReference type="SMART" id="SM00506">
    <property type="entry name" value="A1pp"/>
    <property type="match status" value="1"/>
</dbReference>
<protein>
    <submittedName>
        <fullName evidence="2">O-acetyl-ADP-ribose deacetylase</fullName>
        <ecNumber evidence="2">3.5.1.-</ecNumber>
    </submittedName>
</protein>
<dbReference type="Pfam" id="PF01661">
    <property type="entry name" value="Macro"/>
    <property type="match status" value="1"/>
</dbReference>
<dbReference type="GO" id="GO:0016787">
    <property type="term" value="F:hydrolase activity"/>
    <property type="evidence" value="ECO:0007669"/>
    <property type="project" value="UniProtKB-KW"/>
</dbReference>